<accession>A0A7S3NJA4</accession>
<protein>
    <recommendedName>
        <fullName evidence="2">GST N-terminal domain-containing protein</fullName>
    </recommendedName>
</protein>
<reference evidence="1" key="1">
    <citation type="submission" date="2021-01" db="EMBL/GenBank/DDBJ databases">
        <authorList>
            <person name="Corre E."/>
            <person name="Pelletier E."/>
            <person name="Niang G."/>
            <person name="Scheremetjew M."/>
            <person name="Finn R."/>
            <person name="Kale V."/>
            <person name="Holt S."/>
            <person name="Cochrane G."/>
            <person name="Meng A."/>
            <person name="Brown T."/>
            <person name="Cohen L."/>
        </authorList>
    </citation>
    <scope>NUCLEOTIDE SEQUENCE</scope>
    <source>
        <strain evidence="1">CCMP1510</strain>
    </source>
</reference>
<gene>
    <name evidence="1" type="ORF">ALAG00032_LOCUS12346</name>
</gene>
<organism evidence="1">
    <name type="scientific">Aureoumbra lagunensis</name>
    <dbReference type="NCBI Taxonomy" id="44058"/>
    <lineage>
        <taxon>Eukaryota</taxon>
        <taxon>Sar</taxon>
        <taxon>Stramenopiles</taxon>
        <taxon>Ochrophyta</taxon>
        <taxon>Pelagophyceae</taxon>
        <taxon>Pelagomonadales</taxon>
        <taxon>Aureoumbra</taxon>
    </lineage>
</organism>
<evidence type="ECO:0000313" key="1">
    <source>
        <dbReference type="EMBL" id="CAE0371564.1"/>
    </source>
</evidence>
<sequence>MKTLYVLAPFSHYCDAARWALIANGEEANVRIVAYNPGAHIIASPVERLREAGGGKKNPGFPLLLDASGNVEGLDSWSIVERRGQVPPRAKELLDSVVGPIARAIYYEHYFKDADSKAMFKSRCQNVPIVSFWQRMIWYTPFADQVCDVMFNSMVKSAQHMTMQRQKLSDAFDELEPLLYQPPFTLETTGASIALAALVYPLVVPTKPTPPSLELEAQHWRQHPIGKFSLAMYEKFPHFSHNYYP</sequence>
<dbReference type="EMBL" id="HBIJ01018741">
    <property type="protein sequence ID" value="CAE0371564.1"/>
    <property type="molecule type" value="Transcribed_RNA"/>
</dbReference>
<proteinExistence type="predicted"/>
<dbReference type="AlphaFoldDB" id="A0A7S3NJA4"/>
<name>A0A7S3NJA4_9STRA</name>
<evidence type="ECO:0008006" key="2">
    <source>
        <dbReference type="Google" id="ProtNLM"/>
    </source>
</evidence>